<evidence type="ECO:0000259" key="6">
    <source>
        <dbReference type="PROSITE" id="PS51462"/>
    </source>
</evidence>
<comment type="caution">
    <text evidence="7">The sequence shown here is derived from an EMBL/GenBank/DDBJ whole genome shotgun (WGS) entry which is preliminary data.</text>
</comment>
<accession>A0A2T1DYE6</accession>
<evidence type="ECO:0000256" key="5">
    <source>
        <dbReference type="PIRSR" id="PIRSR604385-3"/>
    </source>
</evidence>
<feature type="binding site" evidence="4">
    <location>
        <position position="82"/>
    </location>
    <ligand>
        <name>Mg(2+)</name>
        <dbReference type="ChEBI" id="CHEBI:18420"/>
        <label>1</label>
    </ligand>
</feature>
<reference evidence="8" key="1">
    <citation type="submission" date="2018-02" db="EMBL/GenBank/DDBJ databases">
        <authorList>
            <person name="Moore K."/>
            <person name="Momper L."/>
        </authorList>
    </citation>
    <scope>NUCLEOTIDE SEQUENCE [LARGE SCALE GENOMIC DNA]</scope>
    <source>
        <strain evidence="8">ULC18</strain>
    </source>
</reference>
<dbReference type="PROSITE" id="PS51462">
    <property type="entry name" value="NUDIX"/>
    <property type="match status" value="1"/>
</dbReference>
<name>A0A2T1DYE6_9CYAN</name>
<dbReference type="PANTHER" id="PTHR11839:SF18">
    <property type="entry name" value="NUDIX HYDROLASE DOMAIN-CONTAINING PROTEIN"/>
    <property type="match status" value="1"/>
</dbReference>
<evidence type="ECO:0000256" key="2">
    <source>
        <dbReference type="ARBA" id="ARBA00011738"/>
    </source>
</evidence>
<comment type="subunit">
    <text evidence="2">Homodimer.</text>
</comment>
<comment type="cofactor">
    <cofactor evidence="1 4">
        <name>Mg(2+)</name>
        <dbReference type="ChEBI" id="CHEBI:18420"/>
    </cofactor>
</comment>
<dbReference type="NCBIfam" id="TIGR00052">
    <property type="entry name" value="nudix-type nucleoside diphosphatase, YffH/AdpP family"/>
    <property type="match status" value="1"/>
</dbReference>
<organism evidence="7 8">
    <name type="scientific">Stenomitos frigidus ULC18</name>
    <dbReference type="NCBI Taxonomy" id="2107698"/>
    <lineage>
        <taxon>Bacteria</taxon>
        <taxon>Bacillati</taxon>
        <taxon>Cyanobacteriota</taxon>
        <taxon>Cyanophyceae</taxon>
        <taxon>Leptolyngbyales</taxon>
        <taxon>Leptolyngbyaceae</taxon>
        <taxon>Stenomitos</taxon>
    </lineage>
</organism>
<dbReference type="CDD" id="cd24157">
    <property type="entry name" value="NUDIX_GDPMK"/>
    <property type="match status" value="1"/>
</dbReference>
<dbReference type="GO" id="GO:0046872">
    <property type="term" value="F:metal ion binding"/>
    <property type="evidence" value="ECO:0007669"/>
    <property type="project" value="UniProtKB-KW"/>
</dbReference>
<dbReference type="OrthoDB" id="9806150at2"/>
<dbReference type="InterPro" id="IPR000086">
    <property type="entry name" value="NUDIX_hydrolase_dom"/>
</dbReference>
<reference evidence="7 8" key="2">
    <citation type="submission" date="2018-03" db="EMBL/GenBank/DDBJ databases">
        <title>The ancient ancestry and fast evolution of plastids.</title>
        <authorList>
            <person name="Moore K.R."/>
            <person name="Magnabosco C."/>
            <person name="Momper L."/>
            <person name="Gold D.A."/>
            <person name="Bosak T."/>
            <person name="Fournier G.P."/>
        </authorList>
    </citation>
    <scope>NUCLEOTIDE SEQUENCE [LARGE SCALE GENOMIC DNA]</scope>
    <source>
        <strain evidence="7 8">ULC18</strain>
    </source>
</reference>
<proteinExistence type="predicted"/>
<dbReference type="PROSITE" id="PS00893">
    <property type="entry name" value="NUDIX_BOX"/>
    <property type="match status" value="1"/>
</dbReference>
<dbReference type="AlphaFoldDB" id="A0A2T1DYE6"/>
<evidence type="ECO:0000313" key="7">
    <source>
        <dbReference type="EMBL" id="PSB25502.1"/>
    </source>
</evidence>
<dbReference type="InterPro" id="IPR015797">
    <property type="entry name" value="NUDIX_hydrolase-like_dom_sf"/>
</dbReference>
<feature type="binding site" evidence="4">
    <location>
        <position position="98"/>
    </location>
    <ligand>
        <name>Mg(2+)</name>
        <dbReference type="ChEBI" id="CHEBI:18420"/>
        <label>1</label>
    </ligand>
</feature>
<dbReference type="GO" id="GO:0019693">
    <property type="term" value="P:ribose phosphate metabolic process"/>
    <property type="evidence" value="ECO:0007669"/>
    <property type="project" value="TreeGrafter"/>
</dbReference>
<dbReference type="GO" id="GO:0006753">
    <property type="term" value="P:nucleoside phosphate metabolic process"/>
    <property type="evidence" value="ECO:0007669"/>
    <property type="project" value="TreeGrafter"/>
</dbReference>
<dbReference type="Proteomes" id="UP000239576">
    <property type="component" value="Unassembled WGS sequence"/>
</dbReference>
<dbReference type="GO" id="GO:0005829">
    <property type="term" value="C:cytosol"/>
    <property type="evidence" value="ECO:0007669"/>
    <property type="project" value="TreeGrafter"/>
</dbReference>
<dbReference type="GO" id="GO:0019144">
    <property type="term" value="F:ADP-sugar diphosphatase activity"/>
    <property type="evidence" value="ECO:0007669"/>
    <property type="project" value="TreeGrafter"/>
</dbReference>
<evidence type="ECO:0000256" key="4">
    <source>
        <dbReference type="PIRSR" id="PIRSR604385-2"/>
    </source>
</evidence>
<keyword evidence="4" id="KW-0479">Metal-binding</keyword>
<dbReference type="PANTHER" id="PTHR11839">
    <property type="entry name" value="UDP/ADP-SUGAR PYROPHOSPHATASE"/>
    <property type="match status" value="1"/>
</dbReference>
<dbReference type="SUPFAM" id="SSF55811">
    <property type="entry name" value="Nudix"/>
    <property type="match status" value="1"/>
</dbReference>
<dbReference type="EMBL" id="PVWK01000124">
    <property type="protein sequence ID" value="PSB25502.1"/>
    <property type="molecule type" value="Genomic_DNA"/>
</dbReference>
<feature type="binding site" evidence="4">
    <location>
        <position position="151"/>
    </location>
    <ligand>
        <name>Mg(2+)</name>
        <dbReference type="ChEBI" id="CHEBI:18420"/>
        <label>2</label>
    </ligand>
</feature>
<feature type="domain" description="Nudix hydrolase" evidence="6">
    <location>
        <begin position="42"/>
        <end position="180"/>
    </location>
</feature>
<dbReference type="Pfam" id="PF00293">
    <property type="entry name" value="NUDIX"/>
    <property type="match status" value="1"/>
</dbReference>
<keyword evidence="3 7" id="KW-0378">Hydrolase</keyword>
<feature type="short sequence motif" description="Nudix box" evidence="5">
    <location>
        <begin position="83"/>
        <end position="105"/>
    </location>
</feature>
<dbReference type="InterPro" id="IPR004385">
    <property type="entry name" value="NDP_pyrophosphatase"/>
</dbReference>
<protein>
    <submittedName>
        <fullName evidence="7">NUDIX hydrolase</fullName>
    </submittedName>
</protein>
<evidence type="ECO:0000256" key="3">
    <source>
        <dbReference type="ARBA" id="ARBA00022801"/>
    </source>
</evidence>
<dbReference type="Gene3D" id="3.90.79.10">
    <property type="entry name" value="Nucleoside Triphosphate Pyrophosphohydrolase"/>
    <property type="match status" value="1"/>
</dbReference>
<keyword evidence="4" id="KW-0460">Magnesium</keyword>
<dbReference type="RefSeq" id="WP_106258942.1">
    <property type="nucleotide sequence ID" value="NZ_CAWNSW010000163.1"/>
</dbReference>
<sequence>MKVSIGSQKLVFDKFFKIEQAELSYERFNGKMSDTVTRLSFERGDAVAAIIFNKDSRKVILVNQFKYPTYKKTGGWITEVMAGILNQGENAEEAIHRELLEETGYTTSRLRSIGTFYVSPGGSSERIILYYAEVSDTEKVADGGGLEDEQEDIKLVAYSLPELWQAYASGEIVDAKTIIGILWLQSNLDQLGITEEE</sequence>
<gene>
    <name evidence="7" type="ORF">C7B82_23035</name>
</gene>
<evidence type="ECO:0000313" key="8">
    <source>
        <dbReference type="Proteomes" id="UP000239576"/>
    </source>
</evidence>
<keyword evidence="8" id="KW-1185">Reference proteome</keyword>
<feature type="binding site" evidence="4">
    <location>
        <position position="102"/>
    </location>
    <ligand>
        <name>Mg(2+)</name>
        <dbReference type="ChEBI" id="CHEBI:18420"/>
        <label>1</label>
    </ligand>
</feature>
<dbReference type="InterPro" id="IPR020084">
    <property type="entry name" value="NUDIX_hydrolase_CS"/>
</dbReference>
<evidence type="ECO:0000256" key="1">
    <source>
        <dbReference type="ARBA" id="ARBA00001946"/>
    </source>
</evidence>